<evidence type="ECO:0000313" key="2">
    <source>
        <dbReference type="Proteomes" id="UP001056978"/>
    </source>
</evidence>
<gene>
    <name evidence="1" type="ORF">MKS88_004736</name>
</gene>
<protein>
    <submittedName>
        <fullName evidence="1">Uncharacterized protein</fullName>
    </submittedName>
</protein>
<reference evidence="1" key="1">
    <citation type="submission" date="2022-06" db="EMBL/GenBank/DDBJ databases">
        <title>The First Complete Genome of the Simian Malaria Parasite Plasmodium brasilianum.</title>
        <authorList>
            <person name="Bajic M."/>
            <person name="Ravishankar S."/>
        </authorList>
    </citation>
    <scope>NUCLEOTIDE SEQUENCE</scope>
    <source>
        <strain evidence="1">Bolivian I</strain>
    </source>
</reference>
<keyword evidence="2" id="KW-1185">Reference proteome</keyword>
<comment type="caution">
    <text evidence="1">The sequence shown here is derived from an EMBL/GenBank/DDBJ whole genome shotgun (WGS) entry which is preliminary data.</text>
</comment>
<sequence>MNLYFYSTIYDKSWNKEMKRNNILNVKFNRFLCGQTRSSAKDKQHNSLFQEQDNESFYSDTYQEEMNYLMQHKKPQKYGAFNFKHNSKEKSPTLKRYDNIQNNRNLSISLKKFPSKN</sequence>
<name>A0ACB9Y4N9_PLABR</name>
<dbReference type="Proteomes" id="UP001056978">
    <property type="component" value="Chromosome 13"/>
</dbReference>
<dbReference type="EMBL" id="CM043781">
    <property type="protein sequence ID" value="KAI4835526.1"/>
    <property type="molecule type" value="Genomic_DNA"/>
</dbReference>
<organism evidence="1 2">
    <name type="scientific">Plasmodium brasilianum</name>
    <dbReference type="NCBI Taxonomy" id="5824"/>
    <lineage>
        <taxon>Eukaryota</taxon>
        <taxon>Sar</taxon>
        <taxon>Alveolata</taxon>
        <taxon>Apicomplexa</taxon>
        <taxon>Aconoidasida</taxon>
        <taxon>Haemosporida</taxon>
        <taxon>Plasmodiidae</taxon>
        <taxon>Plasmodium</taxon>
        <taxon>Plasmodium (Plasmodium)</taxon>
    </lineage>
</organism>
<accession>A0ACB9Y4N9</accession>
<evidence type="ECO:0000313" key="1">
    <source>
        <dbReference type="EMBL" id="KAI4835526.1"/>
    </source>
</evidence>
<proteinExistence type="predicted"/>